<sequence length="108" mass="12314">MKYFATLEEAKKALRNNSSVPFAELMRHGSLTVEWYAPQHEDQQGPHKQDELYIVASGHGTFLRDGEPLIFQKGDVIFVPAGMKHRFVDFSHDFATWVIFYGPDGGEK</sequence>
<dbReference type="OrthoDB" id="9794183at2"/>
<evidence type="ECO:0000259" key="1">
    <source>
        <dbReference type="Pfam" id="PF07883"/>
    </source>
</evidence>
<evidence type="ECO:0000313" key="3">
    <source>
        <dbReference type="Proteomes" id="UP000295334"/>
    </source>
</evidence>
<gene>
    <name evidence="2" type="ORF">EPD60_01000</name>
</gene>
<dbReference type="Gene3D" id="2.60.120.10">
    <property type="entry name" value="Jelly Rolls"/>
    <property type="match status" value="1"/>
</dbReference>
<keyword evidence="3" id="KW-1185">Reference proteome</keyword>
<dbReference type="RefSeq" id="WP_131445929.1">
    <property type="nucleotide sequence ID" value="NZ_SJZI01000002.1"/>
</dbReference>
<name>A0A4R1BNC2_9BACT</name>
<evidence type="ECO:0000313" key="2">
    <source>
        <dbReference type="EMBL" id="TCJ19024.1"/>
    </source>
</evidence>
<reference evidence="2 3" key="1">
    <citation type="submission" date="2019-03" db="EMBL/GenBank/DDBJ databases">
        <authorList>
            <person name="Kim M.K.M."/>
        </authorList>
    </citation>
    <scope>NUCLEOTIDE SEQUENCE [LARGE SCALE GENOMIC DNA]</scope>
    <source>
        <strain evidence="2 3">17J68-12</strain>
    </source>
</reference>
<organism evidence="2 3">
    <name type="scientific">Flaviaesturariibacter flavus</name>
    <dbReference type="NCBI Taxonomy" id="2502780"/>
    <lineage>
        <taxon>Bacteria</taxon>
        <taxon>Pseudomonadati</taxon>
        <taxon>Bacteroidota</taxon>
        <taxon>Chitinophagia</taxon>
        <taxon>Chitinophagales</taxon>
        <taxon>Chitinophagaceae</taxon>
        <taxon>Flaviaestuariibacter</taxon>
    </lineage>
</organism>
<protein>
    <submittedName>
        <fullName evidence="2">Cupin domain-containing protein</fullName>
    </submittedName>
</protein>
<dbReference type="AlphaFoldDB" id="A0A4R1BNC2"/>
<dbReference type="InterPro" id="IPR011051">
    <property type="entry name" value="RmlC_Cupin_sf"/>
</dbReference>
<dbReference type="EMBL" id="SJZI01000002">
    <property type="protein sequence ID" value="TCJ19024.1"/>
    <property type="molecule type" value="Genomic_DNA"/>
</dbReference>
<comment type="caution">
    <text evidence="2">The sequence shown here is derived from an EMBL/GenBank/DDBJ whole genome shotgun (WGS) entry which is preliminary data.</text>
</comment>
<proteinExistence type="predicted"/>
<feature type="domain" description="Cupin type-2" evidence="1">
    <location>
        <begin position="36"/>
        <end position="88"/>
    </location>
</feature>
<accession>A0A4R1BNC2</accession>
<dbReference type="InterPro" id="IPR013096">
    <property type="entry name" value="Cupin_2"/>
</dbReference>
<dbReference type="InterPro" id="IPR014710">
    <property type="entry name" value="RmlC-like_jellyroll"/>
</dbReference>
<dbReference type="SUPFAM" id="SSF51182">
    <property type="entry name" value="RmlC-like cupins"/>
    <property type="match status" value="1"/>
</dbReference>
<dbReference type="Pfam" id="PF07883">
    <property type="entry name" value="Cupin_2"/>
    <property type="match status" value="1"/>
</dbReference>
<dbReference type="Proteomes" id="UP000295334">
    <property type="component" value="Unassembled WGS sequence"/>
</dbReference>